<keyword evidence="1" id="KW-0472">Membrane</keyword>
<keyword evidence="1" id="KW-0812">Transmembrane</keyword>
<keyword evidence="1" id="KW-1133">Transmembrane helix</keyword>
<name>A0A8J4GZQ7_9CHLO</name>
<comment type="caution">
    <text evidence="2">The sequence shown here is derived from an EMBL/GenBank/DDBJ whole genome shotgun (WGS) entry which is preliminary data.</text>
</comment>
<evidence type="ECO:0000313" key="3">
    <source>
        <dbReference type="Proteomes" id="UP000722791"/>
    </source>
</evidence>
<proteinExistence type="predicted"/>
<organism evidence="2 3">
    <name type="scientific">Volvox reticuliferus</name>
    <dbReference type="NCBI Taxonomy" id="1737510"/>
    <lineage>
        <taxon>Eukaryota</taxon>
        <taxon>Viridiplantae</taxon>
        <taxon>Chlorophyta</taxon>
        <taxon>core chlorophytes</taxon>
        <taxon>Chlorophyceae</taxon>
        <taxon>CS clade</taxon>
        <taxon>Chlamydomonadales</taxon>
        <taxon>Volvocaceae</taxon>
        <taxon>Volvox</taxon>
    </lineage>
</organism>
<dbReference type="EMBL" id="BNCQ01000092">
    <property type="protein sequence ID" value="GIM17116.1"/>
    <property type="molecule type" value="Genomic_DNA"/>
</dbReference>
<evidence type="ECO:0000256" key="1">
    <source>
        <dbReference type="SAM" id="Phobius"/>
    </source>
</evidence>
<protein>
    <submittedName>
        <fullName evidence="2">Uncharacterized protein</fullName>
    </submittedName>
</protein>
<feature type="non-terminal residue" evidence="2">
    <location>
        <position position="1"/>
    </location>
</feature>
<dbReference type="AlphaFoldDB" id="A0A8J4GZQ7"/>
<evidence type="ECO:0000313" key="2">
    <source>
        <dbReference type="EMBL" id="GIM17116.1"/>
    </source>
</evidence>
<dbReference type="Proteomes" id="UP000722791">
    <property type="component" value="Unassembled WGS sequence"/>
</dbReference>
<gene>
    <name evidence="2" type="ORF">Vretimale_19645</name>
</gene>
<sequence>RMKLWAGLLAHVAHVATVAVTLWWRSAAPLSPSVAQLLAVTAEYDKLHVSLVLPLLLNQLDWKWYLELLLLGLPFSWWLQRDQAATEDVSAIVSTNSGIGLRSSSGGGGGGGPQGHSQLWSVAVPTAVSIFVYCLYRYSVRGDTQKAVAKKAV</sequence>
<feature type="transmembrane region" description="Helical" evidence="1">
    <location>
        <begin position="119"/>
        <end position="136"/>
    </location>
</feature>
<reference evidence="2" key="1">
    <citation type="journal article" date="2021" name="Proc. Natl. Acad. Sci. U.S.A.">
        <title>Three genomes in the algal genus Volvox reveal the fate of a haploid sex-determining region after a transition to homothallism.</title>
        <authorList>
            <person name="Yamamoto K."/>
            <person name="Hamaji T."/>
            <person name="Kawai-Toyooka H."/>
            <person name="Matsuzaki R."/>
            <person name="Takahashi F."/>
            <person name="Nishimura Y."/>
            <person name="Kawachi M."/>
            <person name="Noguchi H."/>
            <person name="Minakuchi Y."/>
            <person name="Umen J.G."/>
            <person name="Toyoda A."/>
            <person name="Nozaki H."/>
        </authorList>
    </citation>
    <scope>NUCLEOTIDE SEQUENCE</scope>
    <source>
        <strain evidence="2">NIES-3785</strain>
    </source>
</reference>
<accession>A0A8J4GZQ7</accession>